<dbReference type="EMBL" id="JBIAMX010000021">
    <property type="protein sequence ID" value="MFF0546479.1"/>
    <property type="molecule type" value="Genomic_DNA"/>
</dbReference>
<dbReference type="RefSeq" id="WP_043661277.1">
    <property type="nucleotide sequence ID" value="NZ_JBIAMX010000021.1"/>
</dbReference>
<evidence type="ECO:0000313" key="2">
    <source>
        <dbReference type="Proteomes" id="UP001601444"/>
    </source>
</evidence>
<keyword evidence="2" id="KW-1185">Reference proteome</keyword>
<gene>
    <name evidence="1" type="ORF">ACFYTF_26950</name>
</gene>
<accession>A0ABW6PVT0</accession>
<name>A0ABW6PVT0_9NOCA</name>
<reference evidence="1 2" key="1">
    <citation type="submission" date="2024-10" db="EMBL/GenBank/DDBJ databases">
        <title>The Natural Products Discovery Center: Release of the First 8490 Sequenced Strains for Exploring Actinobacteria Biosynthetic Diversity.</title>
        <authorList>
            <person name="Kalkreuter E."/>
            <person name="Kautsar S.A."/>
            <person name="Yang D."/>
            <person name="Bader C.D."/>
            <person name="Teijaro C.N."/>
            <person name="Fluegel L."/>
            <person name="Davis C.M."/>
            <person name="Simpson J.R."/>
            <person name="Lauterbach L."/>
            <person name="Steele A.D."/>
            <person name="Gui C."/>
            <person name="Meng S."/>
            <person name="Li G."/>
            <person name="Viehrig K."/>
            <person name="Ye F."/>
            <person name="Su P."/>
            <person name="Kiefer A.F."/>
            <person name="Nichols A."/>
            <person name="Cepeda A.J."/>
            <person name="Yan W."/>
            <person name="Fan B."/>
            <person name="Jiang Y."/>
            <person name="Adhikari A."/>
            <person name="Zheng C.-J."/>
            <person name="Schuster L."/>
            <person name="Cowan T.M."/>
            <person name="Smanski M.J."/>
            <person name="Chevrette M.G."/>
            <person name="De Carvalho L.P.S."/>
            <person name="Shen B."/>
        </authorList>
    </citation>
    <scope>NUCLEOTIDE SEQUENCE [LARGE SCALE GENOMIC DNA]</scope>
    <source>
        <strain evidence="1 2">NPDC004045</strain>
    </source>
</reference>
<organism evidence="1 2">
    <name type="scientific">Nocardia thailandica</name>
    <dbReference type="NCBI Taxonomy" id="257275"/>
    <lineage>
        <taxon>Bacteria</taxon>
        <taxon>Bacillati</taxon>
        <taxon>Actinomycetota</taxon>
        <taxon>Actinomycetes</taxon>
        <taxon>Mycobacteriales</taxon>
        <taxon>Nocardiaceae</taxon>
        <taxon>Nocardia</taxon>
    </lineage>
</organism>
<proteinExistence type="predicted"/>
<dbReference type="Proteomes" id="UP001601444">
    <property type="component" value="Unassembled WGS sequence"/>
</dbReference>
<sequence>MTSVGNSRPLEDHSAFADVRAAEKAFRVQQDALAARTVAGHSHDSADCARLLAMLGLDNAESN</sequence>
<protein>
    <submittedName>
        <fullName evidence="1">Uncharacterized protein</fullName>
    </submittedName>
</protein>
<comment type="caution">
    <text evidence="1">The sequence shown here is derived from an EMBL/GenBank/DDBJ whole genome shotgun (WGS) entry which is preliminary data.</text>
</comment>
<evidence type="ECO:0000313" key="1">
    <source>
        <dbReference type="EMBL" id="MFF0546479.1"/>
    </source>
</evidence>